<accession>A0ABS4BCV9</accession>
<reference evidence="5 6" key="1">
    <citation type="submission" date="2021-04" db="EMBL/GenBank/DDBJ databases">
        <title>Whole genome sequence of Jiella sp. KSK16Y-1.</title>
        <authorList>
            <person name="Tuo L."/>
        </authorList>
    </citation>
    <scope>NUCLEOTIDE SEQUENCE [LARGE SCALE GENOMIC DNA]</scope>
    <source>
        <strain evidence="5 6">KSK16Y-1</strain>
    </source>
</reference>
<dbReference type="PANTHER" id="PTHR43270">
    <property type="entry name" value="BETA-ALA-HIS DIPEPTIDASE"/>
    <property type="match status" value="1"/>
</dbReference>
<dbReference type="PANTHER" id="PTHR43270:SF12">
    <property type="entry name" value="SUCCINYL-DIAMINOPIMELATE DESUCCINYLASE"/>
    <property type="match status" value="1"/>
</dbReference>
<dbReference type="Gene3D" id="3.40.630.10">
    <property type="entry name" value="Zn peptidases"/>
    <property type="match status" value="1"/>
</dbReference>
<dbReference type="EMBL" id="JAGJCF010000002">
    <property type="protein sequence ID" value="MBP0614583.1"/>
    <property type="molecule type" value="Genomic_DNA"/>
</dbReference>
<keyword evidence="2" id="KW-0479">Metal-binding</keyword>
<evidence type="ECO:0000256" key="3">
    <source>
        <dbReference type="ARBA" id="ARBA00022801"/>
    </source>
</evidence>
<keyword evidence="3" id="KW-0378">Hydrolase</keyword>
<evidence type="ECO:0000256" key="1">
    <source>
        <dbReference type="ARBA" id="ARBA00022670"/>
    </source>
</evidence>
<dbReference type="NCBIfam" id="NF005478">
    <property type="entry name" value="PRK07079.1"/>
    <property type="match status" value="1"/>
</dbReference>
<name>A0ABS4BCV9_9HYPH</name>
<dbReference type="Proteomes" id="UP000678276">
    <property type="component" value="Unassembled WGS sequence"/>
</dbReference>
<evidence type="ECO:0000313" key="6">
    <source>
        <dbReference type="Proteomes" id="UP000678276"/>
    </source>
</evidence>
<evidence type="ECO:0000259" key="4">
    <source>
        <dbReference type="Pfam" id="PF07687"/>
    </source>
</evidence>
<proteinExistence type="predicted"/>
<dbReference type="RefSeq" id="WP_209593022.1">
    <property type="nucleotide sequence ID" value="NZ_JAGJCF010000002.1"/>
</dbReference>
<feature type="domain" description="Peptidase M20 dimerisation" evidence="4">
    <location>
        <begin position="200"/>
        <end position="350"/>
    </location>
</feature>
<evidence type="ECO:0000256" key="2">
    <source>
        <dbReference type="ARBA" id="ARBA00022723"/>
    </source>
</evidence>
<keyword evidence="1" id="KW-0645">Protease</keyword>
<dbReference type="SUPFAM" id="SSF53187">
    <property type="entry name" value="Zn-dependent exopeptidases"/>
    <property type="match status" value="1"/>
</dbReference>
<dbReference type="Gene3D" id="3.30.70.360">
    <property type="match status" value="1"/>
</dbReference>
<dbReference type="InterPro" id="IPR002933">
    <property type="entry name" value="Peptidase_M20"/>
</dbReference>
<dbReference type="InterPro" id="IPR051458">
    <property type="entry name" value="Cyt/Met_Dipeptidase"/>
</dbReference>
<dbReference type="InterPro" id="IPR011650">
    <property type="entry name" value="Peptidase_M20_dimer"/>
</dbReference>
<evidence type="ECO:0000313" key="5">
    <source>
        <dbReference type="EMBL" id="MBP0614583.1"/>
    </source>
</evidence>
<organism evidence="5 6">
    <name type="scientific">Jiella mangrovi</name>
    <dbReference type="NCBI Taxonomy" id="2821407"/>
    <lineage>
        <taxon>Bacteria</taxon>
        <taxon>Pseudomonadati</taxon>
        <taxon>Pseudomonadota</taxon>
        <taxon>Alphaproteobacteria</taxon>
        <taxon>Hyphomicrobiales</taxon>
        <taxon>Aurantimonadaceae</taxon>
        <taxon>Jiella</taxon>
    </lineage>
</organism>
<keyword evidence="6" id="KW-1185">Reference proteome</keyword>
<gene>
    <name evidence="5" type="ORF">J6595_03210</name>
</gene>
<protein>
    <submittedName>
        <fullName evidence="5">M20 family metallopeptidase</fullName>
    </submittedName>
</protein>
<dbReference type="Pfam" id="PF01546">
    <property type="entry name" value="Peptidase_M20"/>
    <property type="match status" value="1"/>
</dbReference>
<comment type="caution">
    <text evidence="5">The sequence shown here is derived from an EMBL/GenBank/DDBJ whole genome shotgun (WGS) entry which is preliminary data.</text>
</comment>
<sequence length="471" mass="50948">MSRETAIARAQEGISDGSFRAALARRVAIPSASRVAELAPELSRYLDEEMIPLFQRLGFTTRLLEHPLAPGPCLLAERIESPDLATVLQYGHGDVVAGLDGWDDGLDPFTLTERDGRWYGRGTADNKGQHSVNLAALEAVIATRGRLGFNLKYLIEMGEESGSLGLREICAEHADALKADVFIASDGPRLALDRPTLFLGARGGVSFYIEIIARDQFQHSGNWGGLLSNPGVELAHAITALIGRSGEIRVAELMPEEIPANVRAALSKLKVTPLAGDPQIEPWWGEPGLTSEEKVFAWSSFEVMEMECGSLAQPLYAIPPRARARLQLRFPVGVDVDAVVPAVRRALDDAGFGKVVVHEPHDAIFLATRLDPDHPWVHRIARSLELTTGAAPAILPNLGGSLPNDIFARDLKLPTIWIPHSYPGCLQHAPNEHLPIALAHEALGLMAGLYFDLGSNGPAPLNHSTPSNRNA</sequence>
<dbReference type="Pfam" id="PF07687">
    <property type="entry name" value="M20_dimer"/>
    <property type="match status" value="1"/>
</dbReference>